<dbReference type="Proteomes" id="UP000224003">
    <property type="component" value="Unassembled WGS sequence"/>
</dbReference>
<dbReference type="AlphaFoldDB" id="A0A9X6WGT4"/>
<comment type="caution">
    <text evidence="1">The sequence shown here is derived from an EMBL/GenBank/DDBJ whole genome shotgun (WGS) entry which is preliminary data.</text>
</comment>
<gene>
    <name evidence="1" type="ORF">COJ15_36105</name>
</gene>
<accession>A0A9X6WGT4</accession>
<protein>
    <submittedName>
        <fullName evidence="1">Uncharacterized protein</fullName>
    </submittedName>
</protein>
<dbReference type="EMBL" id="NUVX01000125">
    <property type="protein sequence ID" value="PFJ24796.1"/>
    <property type="molecule type" value="Genomic_DNA"/>
</dbReference>
<proteinExistence type="predicted"/>
<name>A0A9X6WGT4_BACTU</name>
<evidence type="ECO:0000313" key="2">
    <source>
        <dbReference type="Proteomes" id="UP000224003"/>
    </source>
</evidence>
<organism evidence="1 2">
    <name type="scientific">Bacillus thuringiensis</name>
    <dbReference type="NCBI Taxonomy" id="1428"/>
    <lineage>
        <taxon>Bacteria</taxon>
        <taxon>Bacillati</taxon>
        <taxon>Bacillota</taxon>
        <taxon>Bacilli</taxon>
        <taxon>Bacillales</taxon>
        <taxon>Bacillaceae</taxon>
        <taxon>Bacillus</taxon>
        <taxon>Bacillus cereus group</taxon>
    </lineage>
</organism>
<dbReference type="RefSeq" id="WP_098517919.1">
    <property type="nucleotide sequence ID" value="NZ_NUVX01000125.1"/>
</dbReference>
<sequence length="196" mass="23774">MDNMFYQEITQEESFKYACHYFSIYKSKIRQHNLDFNHHYDYDCDFNKSFFENIVFGNDFFLDLFKENQNKLIKQGTYDLNEVMELNEQFKKETLATFMNDFKTEFVKEYITKIDDILKEHNKELKYAIEDEKFYQNREYLNHKEFLDDPVSEEERTECIQDAKEKQEDFKVKIELYESAKNSISNSLSNSNLVSA</sequence>
<reference evidence="1 2" key="1">
    <citation type="submission" date="2017-09" db="EMBL/GenBank/DDBJ databases">
        <title>Large-scale bioinformatics analysis of Bacillus genomes uncovers conserved roles of natural products in bacterial physiology.</title>
        <authorList>
            <consortium name="Agbiome Team Llc"/>
            <person name="Bleich R.M."/>
            <person name="Grubbs K.J."/>
            <person name="Santa Maria K.C."/>
            <person name="Allen S.E."/>
            <person name="Farag S."/>
            <person name="Shank E.A."/>
            <person name="Bowers A."/>
        </authorList>
    </citation>
    <scope>NUCLEOTIDE SEQUENCE [LARGE SCALE GENOMIC DNA]</scope>
    <source>
        <strain evidence="1 2">AFS085496</strain>
    </source>
</reference>
<evidence type="ECO:0000313" key="1">
    <source>
        <dbReference type="EMBL" id="PFJ24796.1"/>
    </source>
</evidence>